<dbReference type="AlphaFoldDB" id="A0A143Z8D6"/>
<dbReference type="RefSeq" id="WP_068624014.1">
    <property type="nucleotide sequence ID" value="NZ_FJNB01000020.1"/>
</dbReference>
<dbReference type="Proteomes" id="UP000076878">
    <property type="component" value="Unassembled WGS sequence"/>
</dbReference>
<evidence type="ECO:0000256" key="1">
    <source>
        <dbReference type="ARBA" id="ARBA00004651"/>
    </source>
</evidence>
<evidence type="ECO:0000313" key="9">
    <source>
        <dbReference type="EMBL" id="CZR06636.1"/>
    </source>
</evidence>
<evidence type="ECO:0000256" key="2">
    <source>
        <dbReference type="ARBA" id="ARBA00010145"/>
    </source>
</evidence>
<feature type="transmembrane region" description="Helical" evidence="8">
    <location>
        <begin position="96"/>
        <end position="118"/>
    </location>
</feature>
<dbReference type="InterPro" id="IPR038770">
    <property type="entry name" value="Na+/solute_symporter_sf"/>
</dbReference>
<evidence type="ECO:0000256" key="5">
    <source>
        <dbReference type="ARBA" id="ARBA00022692"/>
    </source>
</evidence>
<dbReference type="GO" id="GO:0055085">
    <property type="term" value="P:transmembrane transport"/>
    <property type="evidence" value="ECO:0007669"/>
    <property type="project" value="InterPro"/>
</dbReference>
<accession>A0A143Z8D6</accession>
<dbReference type="Gene3D" id="1.20.1530.20">
    <property type="match status" value="1"/>
</dbReference>
<feature type="transmembrane region" description="Helical" evidence="8">
    <location>
        <begin position="285"/>
        <end position="306"/>
    </location>
</feature>
<evidence type="ECO:0000256" key="4">
    <source>
        <dbReference type="ARBA" id="ARBA00022475"/>
    </source>
</evidence>
<keyword evidence="4" id="KW-1003">Cell membrane</keyword>
<feature type="transmembrane region" description="Helical" evidence="8">
    <location>
        <begin position="253"/>
        <end position="273"/>
    </location>
</feature>
<sequence>MISFLLVRKIVQLFLIMILGYLLVKLKVLKTEESVVLSKLSLYLVMPAVIISAFQVDFKPEIQAGLTLAFVAAVAIHAVLLVIGHGSDKLFKFEEVDIASIIYSNAGNLIIPIVTAVLGNEWVIYSTAFVSVQLVFLWTHCKLMFSKEKTPNLRKIILNINMIAIFVGVLSMVSGICLPAMLNETLGSIGSMIGPLGMLITGMIVAGMDMKQVFRSKKVYVVTFFRMILCPTIILLLLKLSNAGSLVDNGTEILLITFLATVTPAASTVTQFAQVHDKNAAYAGAINIMTTLVCIITMPLFVMLYYM</sequence>
<name>A0A143Z8D6_9LACT</name>
<keyword evidence="6 8" id="KW-1133">Transmembrane helix</keyword>
<feature type="transmembrane region" description="Helical" evidence="8">
    <location>
        <begin position="219"/>
        <end position="241"/>
    </location>
</feature>
<feature type="transmembrane region" description="Helical" evidence="8">
    <location>
        <begin position="124"/>
        <end position="145"/>
    </location>
</feature>
<evidence type="ECO:0000256" key="6">
    <source>
        <dbReference type="ARBA" id="ARBA00022989"/>
    </source>
</evidence>
<keyword evidence="7 8" id="KW-0472">Membrane</keyword>
<evidence type="ECO:0000256" key="8">
    <source>
        <dbReference type="SAM" id="Phobius"/>
    </source>
</evidence>
<dbReference type="EMBL" id="FNYT01000031">
    <property type="protein sequence ID" value="SEJ84969.1"/>
    <property type="molecule type" value="Genomic_DNA"/>
</dbReference>
<dbReference type="Proteomes" id="UP000199280">
    <property type="component" value="Unassembled WGS sequence"/>
</dbReference>
<comment type="similarity">
    <text evidence="2">Belongs to the auxin efflux carrier (TC 2.A.69) family.</text>
</comment>
<evidence type="ECO:0000313" key="10">
    <source>
        <dbReference type="EMBL" id="SEJ84969.1"/>
    </source>
</evidence>
<dbReference type="PANTHER" id="PTHR36838">
    <property type="entry name" value="AUXIN EFFLUX CARRIER FAMILY PROTEIN"/>
    <property type="match status" value="1"/>
</dbReference>
<dbReference type="GO" id="GO:0005886">
    <property type="term" value="C:plasma membrane"/>
    <property type="evidence" value="ECO:0007669"/>
    <property type="project" value="UniProtKB-SubCell"/>
</dbReference>
<reference evidence="10 12" key="2">
    <citation type="submission" date="2016-10" db="EMBL/GenBank/DDBJ databases">
        <authorList>
            <person name="Varghese N."/>
            <person name="Submissions S."/>
        </authorList>
    </citation>
    <scope>NUCLEOTIDE SEQUENCE [LARGE SCALE GENOMIC DNA]</scope>
    <source>
        <strain evidence="10 12">DSM 22150</strain>
    </source>
</reference>
<keyword evidence="5 8" id="KW-0812">Transmembrane</keyword>
<dbReference type="OrthoDB" id="9798064at2"/>
<feature type="transmembrane region" description="Helical" evidence="8">
    <location>
        <begin position="157"/>
        <end position="182"/>
    </location>
</feature>
<evidence type="ECO:0000256" key="7">
    <source>
        <dbReference type="ARBA" id="ARBA00023136"/>
    </source>
</evidence>
<reference evidence="9 11" key="1">
    <citation type="submission" date="2016-02" db="EMBL/GenBank/DDBJ databases">
        <authorList>
            <person name="Wen L."/>
            <person name="He K."/>
            <person name="Yang H."/>
        </authorList>
    </citation>
    <scope>NUCLEOTIDE SEQUENCE [LARGE SCALE GENOMIC DNA]</scope>
    <source>
        <strain evidence="9">Trichococcus_R210</strain>
    </source>
</reference>
<feature type="transmembrane region" description="Helical" evidence="8">
    <location>
        <begin position="36"/>
        <end position="56"/>
    </location>
</feature>
<evidence type="ECO:0000256" key="3">
    <source>
        <dbReference type="ARBA" id="ARBA00022448"/>
    </source>
</evidence>
<keyword evidence="3" id="KW-0813">Transport</keyword>
<gene>
    <name evidence="10" type="ORF">SAMN05216375_13116</name>
    <name evidence="9" type="ORF">TR210_2338</name>
</gene>
<proteinExistence type="inferred from homology"/>
<feature type="transmembrane region" description="Helical" evidence="8">
    <location>
        <begin position="62"/>
        <end position="84"/>
    </location>
</feature>
<protein>
    <submittedName>
        <fullName evidence="9">Auxin efflux carrier</fullName>
    </submittedName>
</protein>
<dbReference type="EMBL" id="FJNB01000020">
    <property type="protein sequence ID" value="CZR06636.1"/>
    <property type="molecule type" value="Genomic_DNA"/>
</dbReference>
<evidence type="ECO:0000313" key="11">
    <source>
        <dbReference type="Proteomes" id="UP000076878"/>
    </source>
</evidence>
<comment type="subcellular location">
    <subcellularLocation>
        <location evidence="1">Cell membrane</location>
        <topology evidence="1">Multi-pass membrane protein</topology>
    </subcellularLocation>
</comment>
<dbReference type="PANTHER" id="PTHR36838:SF1">
    <property type="entry name" value="SLR1864 PROTEIN"/>
    <property type="match status" value="1"/>
</dbReference>
<feature type="transmembrane region" description="Helical" evidence="8">
    <location>
        <begin position="188"/>
        <end position="207"/>
    </location>
</feature>
<evidence type="ECO:0000313" key="12">
    <source>
        <dbReference type="Proteomes" id="UP000199280"/>
    </source>
</evidence>
<organism evidence="9 11">
    <name type="scientific">Trichococcus ilyis</name>
    <dbReference type="NCBI Taxonomy" id="640938"/>
    <lineage>
        <taxon>Bacteria</taxon>
        <taxon>Bacillati</taxon>
        <taxon>Bacillota</taxon>
        <taxon>Bacilli</taxon>
        <taxon>Lactobacillales</taxon>
        <taxon>Carnobacteriaceae</taxon>
        <taxon>Trichococcus</taxon>
    </lineage>
</organism>
<dbReference type="InterPro" id="IPR004776">
    <property type="entry name" value="Mem_transp_PIN-like"/>
</dbReference>
<dbReference type="Pfam" id="PF03547">
    <property type="entry name" value="Mem_trans"/>
    <property type="match status" value="2"/>
</dbReference>
<dbReference type="STRING" id="640938.TR210_2338"/>
<keyword evidence="12" id="KW-1185">Reference proteome</keyword>
<feature type="transmembrane region" description="Helical" evidence="8">
    <location>
        <begin position="6"/>
        <end position="24"/>
    </location>
</feature>